<protein>
    <recommendedName>
        <fullName evidence="1">F-box domain-containing protein</fullName>
    </recommendedName>
</protein>
<dbReference type="PANTHER" id="PTHR31111:SF133">
    <property type="entry name" value="OS07G0196600 PROTEIN"/>
    <property type="match status" value="1"/>
</dbReference>
<evidence type="ECO:0000313" key="3">
    <source>
        <dbReference type="Proteomes" id="UP000298652"/>
    </source>
</evidence>
<dbReference type="AlphaFoldDB" id="A0A4U6VMN4"/>
<dbReference type="EMBL" id="CM016553">
    <property type="protein sequence ID" value="TKW30991.1"/>
    <property type="molecule type" value="Genomic_DNA"/>
</dbReference>
<feature type="domain" description="F-box" evidence="1">
    <location>
        <begin position="26"/>
        <end position="66"/>
    </location>
</feature>
<dbReference type="InterPro" id="IPR001810">
    <property type="entry name" value="F-box_dom"/>
</dbReference>
<keyword evidence="3" id="KW-1185">Reference proteome</keyword>
<dbReference type="SMART" id="SM00256">
    <property type="entry name" value="FBOX"/>
    <property type="match status" value="1"/>
</dbReference>
<proteinExistence type="predicted"/>
<dbReference type="Pfam" id="PF12937">
    <property type="entry name" value="F-box-like"/>
    <property type="match status" value="1"/>
</dbReference>
<evidence type="ECO:0000259" key="1">
    <source>
        <dbReference type="PROSITE" id="PS50181"/>
    </source>
</evidence>
<dbReference type="Gramene" id="TKW30991">
    <property type="protein sequence ID" value="TKW30991"/>
    <property type="gene ID" value="SEVIR_2G075900v2"/>
</dbReference>
<dbReference type="InterPro" id="IPR036047">
    <property type="entry name" value="F-box-like_dom_sf"/>
</dbReference>
<dbReference type="PANTHER" id="PTHR31111">
    <property type="entry name" value="BNAA05G37150D PROTEIN-RELATED"/>
    <property type="match status" value="1"/>
</dbReference>
<dbReference type="InterPro" id="IPR017451">
    <property type="entry name" value="F-box-assoc_interact_dom"/>
</dbReference>
<evidence type="ECO:0000313" key="2">
    <source>
        <dbReference type="EMBL" id="TKW30991.1"/>
    </source>
</evidence>
<gene>
    <name evidence="2" type="ORF">SEVIR_2G075900v2</name>
</gene>
<dbReference type="InterPro" id="IPR013187">
    <property type="entry name" value="F-box-assoc_dom_typ3"/>
</dbReference>
<dbReference type="Pfam" id="PF08268">
    <property type="entry name" value="FBA_3"/>
    <property type="match status" value="1"/>
</dbReference>
<dbReference type="Gene3D" id="1.20.1280.50">
    <property type="match status" value="1"/>
</dbReference>
<dbReference type="SUPFAM" id="SSF81383">
    <property type="entry name" value="F-box domain"/>
    <property type="match status" value="1"/>
</dbReference>
<accession>A0A4U6VMN4</accession>
<dbReference type="NCBIfam" id="TIGR01640">
    <property type="entry name" value="F_box_assoc_1"/>
    <property type="match status" value="1"/>
</dbReference>
<organism evidence="2 3">
    <name type="scientific">Setaria viridis</name>
    <name type="common">Green bristlegrass</name>
    <name type="synonym">Setaria italica subsp. viridis</name>
    <dbReference type="NCBI Taxonomy" id="4556"/>
    <lineage>
        <taxon>Eukaryota</taxon>
        <taxon>Viridiplantae</taxon>
        <taxon>Streptophyta</taxon>
        <taxon>Embryophyta</taxon>
        <taxon>Tracheophyta</taxon>
        <taxon>Spermatophyta</taxon>
        <taxon>Magnoliopsida</taxon>
        <taxon>Liliopsida</taxon>
        <taxon>Poales</taxon>
        <taxon>Poaceae</taxon>
        <taxon>PACMAD clade</taxon>
        <taxon>Panicoideae</taxon>
        <taxon>Panicodae</taxon>
        <taxon>Paniceae</taxon>
        <taxon>Cenchrinae</taxon>
        <taxon>Setaria</taxon>
    </lineage>
</organism>
<name>A0A4U6VMN4_SETVI</name>
<dbReference type="Proteomes" id="UP000298652">
    <property type="component" value="Chromosome 2"/>
</dbReference>
<dbReference type="PROSITE" id="PS50181">
    <property type="entry name" value="FBOX"/>
    <property type="match status" value="1"/>
</dbReference>
<reference evidence="2" key="1">
    <citation type="submission" date="2019-03" db="EMBL/GenBank/DDBJ databases">
        <title>WGS assembly of Setaria viridis.</title>
        <authorList>
            <person name="Huang P."/>
            <person name="Jenkins J."/>
            <person name="Grimwood J."/>
            <person name="Barry K."/>
            <person name="Healey A."/>
            <person name="Mamidi S."/>
            <person name="Sreedasyam A."/>
            <person name="Shu S."/>
            <person name="Feldman M."/>
            <person name="Wu J."/>
            <person name="Yu Y."/>
            <person name="Chen C."/>
            <person name="Johnson J."/>
            <person name="Rokhsar D."/>
            <person name="Baxter I."/>
            <person name="Schmutz J."/>
            <person name="Brutnell T."/>
            <person name="Kellogg E."/>
        </authorList>
    </citation>
    <scope>NUCLEOTIDE SEQUENCE [LARGE SCALE GENOMIC DNA]</scope>
</reference>
<sequence length="385" mass="43507">MKKSALAPEHKPDKVDDAPLANDGVLPTDVLRDVLLRLPAKALCNRIRLVCRSWRLLTSDPVFVQAHKFLHPLIAGLHEDQREIHIIDLHGNTIIRRIPVPRACNDLTTQLDVVCASAIKEPSFVLEKGQREVSALPELQLVGDTTFFPSVLGYVPSTGEYKVLFFKLYCTNNHGHVQPCHVISLNGGNRRWRVAPRPAVPVEPAPGNRAVIGGVAYFLMNPYNVNCPDDLEPDSIASFDLAAEEWMPTPLRGPLSSLLSAGGDALSYKKHRHDFQLTELNGSLVIVHCKNRGRSMDIWFLMDIDKAKGIWCKRYSMQCASEWEYNRRFYPLIILDDGRIVMWNRIGQIMRAYDPRTSTWSTYRLCNWYCYFGTKGGTFSTGSNN</sequence>
<dbReference type="OMA" id="FGRTSHT"/>